<dbReference type="eggNOG" id="COG0718">
    <property type="taxonomic scope" value="Bacteria"/>
</dbReference>
<sequence length="186" mass="20644">MADLGDVERMVDNWERDAAERARRYEQLREQVEQISITESVAQGAVSVTVGANGVPTDVSMTDGVRKMSPDEIAANVVRAMRKAQAKYPQRLQEITAATVGEDATTRHLLATAAERFPEPPAEEDEPARPAPGGQLRVEIEEEEPETPRRPRGQAPRRRPARASEDENGGFDDFDDFGGQSFLRRD</sequence>
<feature type="compositionally biased region" description="Basic residues" evidence="1">
    <location>
        <begin position="150"/>
        <end position="161"/>
    </location>
</feature>
<evidence type="ECO:0008006" key="4">
    <source>
        <dbReference type="Google" id="ProtNLM"/>
    </source>
</evidence>
<keyword evidence="3" id="KW-1185">Reference proteome</keyword>
<dbReference type="Proteomes" id="UP000004926">
    <property type="component" value="Chromosome"/>
</dbReference>
<evidence type="ECO:0000313" key="3">
    <source>
        <dbReference type="Proteomes" id="UP000004926"/>
    </source>
</evidence>
<dbReference type="STRING" id="882083.SacmaDRAFT_4336"/>
<name>H5X8U7_9PSEU</name>
<dbReference type="InterPro" id="IPR004401">
    <property type="entry name" value="YbaB/EbfC"/>
</dbReference>
<dbReference type="HOGENOM" id="CLU_125326_0_1_11"/>
<dbReference type="InterPro" id="IPR036894">
    <property type="entry name" value="YbaB-like_sf"/>
</dbReference>
<dbReference type="SUPFAM" id="SSF82607">
    <property type="entry name" value="YbaB-like"/>
    <property type="match status" value="1"/>
</dbReference>
<dbReference type="EMBL" id="CM001439">
    <property type="protein sequence ID" value="EHR52522.1"/>
    <property type="molecule type" value="Genomic_DNA"/>
</dbReference>
<dbReference type="AlphaFoldDB" id="H5X8U7"/>
<reference evidence="2 3" key="1">
    <citation type="journal article" date="2012" name="Stand. Genomic Sci.">
        <title>Genome sequence of the ocean sediment bacterium Saccharomonospora marina type strain (XMU15(T)).</title>
        <authorList>
            <person name="Klenk H.P."/>
            <person name="Lu M."/>
            <person name="Lucas S."/>
            <person name="Lapidus A."/>
            <person name="Copeland A."/>
            <person name="Pitluck S."/>
            <person name="Goodwin L.A."/>
            <person name="Han C."/>
            <person name="Tapia R."/>
            <person name="Brambilla E.M."/>
            <person name="Potter G."/>
            <person name="Land M."/>
            <person name="Ivanova N."/>
            <person name="Rohde M."/>
            <person name="Goker M."/>
            <person name="Detter J.C."/>
            <person name="Li W.J."/>
            <person name="Kyrpides N.C."/>
            <person name="Woyke T."/>
        </authorList>
    </citation>
    <scope>NUCLEOTIDE SEQUENCE [LARGE SCALE GENOMIC DNA]</scope>
    <source>
        <strain evidence="2 3">XMU15</strain>
    </source>
</reference>
<feature type="compositionally biased region" description="Acidic residues" evidence="1">
    <location>
        <begin position="166"/>
        <end position="176"/>
    </location>
</feature>
<dbReference type="Gene3D" id="3.30.1310.10">
    <property type="entry name" value="Nucleoid-associated protein YbaB-like domain"/>
    <property type="match status" value="1"/>
</dbReference>
<feature type="region of interest" description="Disordered" evidence="1">
    <location>
        <begin position="100"/>
        <end position="186"/>
    </location>
</feature>
<evidence type="ECO:0000256" key="1">
    <source>
        <dbReference type="SAM" id="MobiDB-lite"/>
    </source>
</evidence>
<dbReference type="Pfam" id="PF02575">
    <property type="entry name" value="YbaB_DNA_bd"/>
    <property type="match status" value="1"/>
</dbReference>
<dbReference type="RefSeq" id="WP_009155900.1">
    <property type="nucleotide sequence ID" value="NZ_CM001439.1"/>
</dbReference>
<dbReference type="GO" id="GO:0003677">
    <property type="term" value="F:DNA binding"/>
    <property type="evidence" value="ECO:0007669"/>
    <property type="project" value="InterPro"/>
</dbReference>
<evidence type="ECO:0000313" key="2">
    <source>
        <dbReference type="EMBL" id="EHR52522.1"/>
    </source>
</evidence>
<organism evidence="2 3">
    <name type="scientific">Saccharomonospora marina XMU15</name>
    <dbReference type="NCBI Taxonomy" id="882083"/>
    <lineage>
        <taxon>Bacteria</taxon>
        <taxon>Bacillati</taxon>
        <taxon>Actinomycetota</taxon>
        <taxon>Actinomycetes</taxon>
        <taxon>Pseudonocardiales</taxon>
        <taxon>Pseudonocardiaceae</taxon>
        <taxon>Saccharomonospora</taxon>
    </lineage>
</organism>
<protein>
    <recommendedName>
        <fullName evidence="4">YbaB/EbfC DNA-binding family protein</fullName>
    </recommendedName>
</protein>
<gene>
    <name evidence="2" type="ORF">SacmaDRAFT_4336</name>
</gene>
<proteinExistence type="predicted"/>
<dbReference type="OrthoDB" id="3696044at2"/>
<accession>H5X8U7</accession>